<evidence type="ECO:0000256" key="5">
    <source>
        <dbReference type="ARBA" id="ARBA00022989"/>
    </source>
</evidence>
<evidence type="ECO:0000313" key="9">
    <source>
        <dbReference type="Proteomes" id="UP000036045"/>
    </source>
</evidence>
<name>A0A0J1IMQ0_NIACI</name>
<feature type="transmembrane region" description="Helical" evidence="7">
    <location>
        <begin position="189"/>
        <end position="211"/>
    </location>
</feature>
<keyword evidence="5 7" id="KW-1133">Transmembrane helix</keyword>
<keyword evidence="3" id="KW-1003">Cell membrane</keyword>
<evidence type="ECO:0000313" key="8">
    <source>
        <dbReference type="EMBL" id="KLV27178.1"/>
    </source>
</evidence>
<dbReference type="PANTHER" id="PTHR43744:SF9">
    <property type="entry name" value="POLYGALACTURONAN_RHAMNOGALACTURONAN TRANSPORT SYSTEM PERMEASE PROTEIN YTCP"/>
    <property type="match status" value="1"/>
</dbReference>
<evidence type="ECO:0000256" key="2">
    <source>
        <dbReference type="ARBA" id="ARBA00022448"/>
    </source>
</evidence>
<dbReference type="RefSeq" id="WP_047941144.1">
    <property type="nucleotide sequence ID" value="NZ_JARTLH010000001.1"/>
</dbReference>
<dbReference type="GO" id="GO:0005886">
    <property type="term" value="C:plasma membrane"/>
    <property type="evidence" value="ECO:0007669"/>
    <property type="project" value="UniProtKB-SubCell"/>
</dbReference>
<keyword evidence="4 7" id="KW-0812">Transmembrane</keyword>
<dbReference type="Proteomes" id="UP000036045">
    <property type="component" value="Unassembled WGS sequence"/>
</dbReference>
<evidence type="ECO:0000256" key="4">
    <source>
        <dbReference type="ARBA" id="ARBA00022692"/>
    </source>
</evidence>
<comment type="caution">
    <text evidence="8">The sequence shown here is derived from an EMBL/GenBank/DDBJ whole genome shotgun (WGS) entry which is preliminary data.</text>
</comment>
<keyword evidence="9" id="KW-1185">Reference proteome</keyword>
<protein>
    <submittedName>
        <fullName evidence="8">Sugar ABC transporter permease</fullName>
    </submittedName>
</protein>
<dbReference type="InterPro" id="IPR035906">
    <property type="entry name" value="MetI-like_sf"/>
</dbReference>
<feature type="transmembrane region" description="Helical" evidence="7">
    <location>
        <begin position="85"/>
        <end position="105"/>
    </location>
</feature>
<dbReference type="Pfam" id="PF00528">
    <property type="entry name" value="BPD_transp_1"/>
    <property type="match status" value="1"/>
</dbReference>
<reference evidence="8 9" key="1">
    <citation type="submission" date="2015-05" db="EMBL/GenBank/DDBJ databases">
        <title>Whole genome sequence and identification of bacterial endophytes from Costus igneus.</title>
        <authorList>
            <person name="Lee Y.P."/>
            <person name="Gan H.M."/>
            <person name="Eng W."/>
            <person name="Wheatley M.S."/>
            <person name="Caraballo A."/>
            <person name="Polter S."/>
            <person name="Savka M.A."/>
            <person name="Hudson A.O."/>
        </authorList>
    </citation>
    <scope>NUCLEOTIDE SEQUENCE [LARGE SCALE GENOMIC DNA]</scope>
    <source>
        <strain evidence="8 9">RIT379</strain>
    </source>
</reference>
<feature type="transmembrane region" description="Helical" evidence="7">
    <location>
        <begin position="270"/>
        <end position="289"/>
    </location>
</feature>
<dbReference type="CDD" id="cd06261">
    <property type="entry name" value="TM_PBP2"/>
    <property type="match status" value="1"/>
</dbReference>
<dbReference type="PATRIC" id="fig|1397.4.peg.3977"/>
<evidence type="ECO:0000256" key="1">
    <source>
        <dbReference type="ARBA" id="ARBA00004651"/>
    </source>
</evidence>
<dbReference type="PANTHER" id="PTHR43744">
    <property type="entry name" value="ABC TRANSPORTER PERMEASE PROTEIN MG189-RELATED-RELATED"/>
    <property type="match status" value="1"/>
</dbReference>
<dbReference type="PROSITE" id="PS50928">
    <property type="entry name" value="ABC_TM1"/>
    <property type="match status" value="1"/>
</dbReference>
<comment type="similarity">
    <text evidence="7">Belongs to the binding-protein-dependent transport system permease family.</text>
</comment>
<evidence type="ECO:0000256" key="3">
    <source>
        <dbReference type="ARBA" id="ARBA00022475"/>
    </source>
</evidence>
<dbReference type="OrthoDB" id="9810086at2"/>
<gene>
    <name evidence="8" type="ORF">ABW02_06530</name>
</gene>
<evidence type="ECO:0000256" key="6">
    <source>
        <dbReference type="ARBA" id="ARBA00023136"/>
    </source>
</evidence>
<proteinExistence type="inferred from homology"/>
<dbReference type="InterPro" id="IPR000515">
    <property type="entry name" value="MetI-like"/>
</dbReference>
<dbReference type="AlphaFoldDB" id="A0A0J1IMQ0"/>
<keyword evidence="6 7" id="KW-0472">Membrane</keyword>
<organism evidence="8 9">
    <name type="scientific">Niallia circulans</name>
    <name type="common">Bacillus circulans</name>
    <dbReference type="NCBI Taxonomy" id="1397"/>
    <lineage>
        <taxon>Bacteria</taxon>
        <taxon>Bacillati</taxon>
        <taxon>Bacillota</taxon>
        <taxon>Bacilli</taxon>
        <taxon>Bacillales</taxon>
        <taxon>Bacillaceae</taxon>
        <taxon>Niallia</taxon>
    </lineage>
</organism>
<dbReference type="EMBL" id="LDPH01000004">
    <property type="protein sequence ID" value="KLV27178.1"/>
    <property type="molecule type" value="Genomic_DNA"/>
</dbReference>
<feature type="transmembrane region" description="Helical" evidence="7">
    <location>
        <begin position="117"/>
        <end position="138"/>
    </location>
</feature>
<evidence type="ECO:0000256" key="7">
    <source>
        <dbReference type="RuleBase" id="RU363032"/>
    </source>
</evidence>
<feature type="transmembrane region" description="Helical" evidence="7">
    <location>
        <begin position="16"/>
        <end position="37"/>
    </location>
</feature>
<keyword evidence="2 7" id="KW-0813">Transport</keyword>
<comment type="subcellular location">
    <subcellularLocation>
        <location evidence="1 7">Cell membrane</location>
        <topology evidence="1 7">Multi-pass membrane protein</topology>
    </subcellularLocation>
</comment>
<dbReference type="SUPFAM" id="SSF161098">
    <property type="entry name" value="MetI-like"/>
    <property type="match status" value="1"/>
</dbReference>
<dbReference type="Gene3D" id="1.10.3720.10">
    <property type="entry name" value="MetI-like"/>
    <property type="match status" value="1"/>
</dbReference>
<dbReference type="GO" id="GO:0055085">
    <property type="term" value="P:transmembrane transport"/>
    <property type="evidence" value="ECO:0007669"/>
    <property type="project" value="InterPro"/>
</dbReference>
<feature type="transmembrane region" description="Helical" evidence="7">
    <location>
        <begin position="144"/>
        <end position="168"/>
    </location>
</feature>
<sequence>MTNLFRKKKSINRPTGFDVVIGSIMIIIIIATLYPFLNVLAISLNDSVDTAKGGLHILPREFTFANYIEIFSNNDQLLLAFTNSVLRTVIGTIAGVLCTCVMAYVISRKDFIFRKHLTTLLIVTMYVSGGLIPGYILIRNLGLINSFAVYIIPALLSAFNVIVIRSFIDSLPDALEESAKIDGANDFVIFYKIIMPLCIPAIATIALFIAVGQWNSWFDTYLYARGNVNLTTLQYELMKILDNASAQSTGNVSNSAMEQLNAGKTTPESIKMAITIIATVPILLVYPFLQKYFVSGLTLGAVKN</sequence>
<accession>A0A0J1IMQ0</accession>